<dbReference type="AlphaFoldDB" id="A0A1Y2J332"/>
<feature type="region of interest" description="Disordered" evidence="1">
    <location>
        <begin position="132"/>
        <end position="278"/>
    </location>
</feature>
<dbReference type="OrthoDB" id="39175at2759"/>
<reference evidence="2 3" key="1">
    <citation type="journal article" date="2015" name="Biotechnol. Biofuels">
        <title>Enhanced degradation of softwood versus hardwood by the white-rot fungus Pycnoporus coccineus.</title>
        <authorList>
            <person name="Couturier M."/>
            <person name="Navarro D."/>
            <person name="Chevret D."/>
            <person name="Henrissat B."/>
            <person name="Piumi F."/>
            <person name="Ruiz-Duenas F.J."/>
            <person name="Martinez A.T."/>
            <person name="Grigoriev I.V."/>
            <person name="Riley R."/>
            <person name="Lipzen A."/>
            <person name="Berrin J.G."/>
            <person name="Master E.R."/>
            <person name="Rosso M.N."/>
        </authorList>
    </citation>
    <scope>NUCLEOTIDE SEQUENCE [LARGE SCALE GENOMIC DNA]</scope>
    <source>
        <strain evidence="2 3">BRFM310</strain>
    </source>
</reference>
<evidence type="ECO:0000313" key="2">
    <source>
        <dbReference type="EMBL" id="OSD07293.1"/>
    </source>
</evidence>
<feature type="compositionally biased region" description="Pro residues" evidence="1">
    <location>
        <begin position="161"/>
        <end position="171"/>
    </location>
</feature>
<feature type="compositionally biased region" description="Low complexity" evidence="1">
    <location>
        <begin position="8"/>
        <end position="19"/>
    </location>
</feature>
<proteinExistence type="predicted"/>
<dbReference type="Proteomes" id="UP000193067">
    <property type="component" value="Unassembled WGS sequence"/>
</dbReference>
<evidence type="ECO:0000256" key="1">
    <source>
        <dbReference type="SAM" id="MobiDB-lite"/>
    </source>
</evidence>
<accession>A0A1Y2J332</accession>
<gene>
    <name evidence="2" type="ORF">PYCCODRAFT_591156</name>
</gene>
<feature type="compositionally biased region" description="Basic residues" evidence="1">
    <location>
        <begin position="241"/>
        <end position="251"/>
    </location>
</feature>
<feature type="compositionally biased region" description="Polar residues" evidence="1">
    <location>
        <begin position="103"/>
        <end position="116"/>
    </location>
</feature>
<protein>
    <submittedName>
        <fullName evidence="2">Uncharacterized protein</fullName>
    </submittedName>
</protein>
<evidence type="ECO:0000313" key="3">
    <source>
        <dbReference type="Proteomes" id="UP000193067"/>
    </source>
</evidence>
<keyword evidence="3" id="KW-1185">Reference proteome</keyword>
<feature type="region of interest" description="Disordered" evidence="1">
    <location>
        <begin position="1"/>
        <end position="118"/>
    </location>
</feature>
<sequence length="297" mass="31491">MERRGSRQRQPQPRHSSLPTSLHRLLVLGPPSPPDIEIQDETEVASPSEPQANEPGPSGYRLQDDPDPVRSDAASGQPLPSFTWTPAVAEQRLGGVFEPSPPGQRSASQLSITRTVAGSEPEAVAGALPLPVAALEPPPYPTQQILTTDPIYYASSSTAPTPRPILPPGPRLRPISWSEESVVAGPSAPAARLGSPDRSALAPPRAHPHPVRSPLADARRSPPVAGPSRLPVAEEPQTSVRTRKTRTKKTHGASPSEGGFPPPEDAPTTARRRGAASEIVRGECKVSNVCAKHTRMC</sequence>
<name>A0A1Y2J332_TRAC3</name>
<organism evidence="2 3">
    <name type="scientific">Trametes coccinea (strain BRFM310)</name>
    <name type="common">Pycnoporus coccineus</name>
    <dbReference type="NCBI Taxonomy" id="1353009"/>
    <lineage>
        <taxon>Eukaryota</taxon>
        <taxon>Fungi</taxon>
        <taxon>Dikarya</taxon>
        <taxon>Basidiomycota</taxon>
        <taxon>Agaricomycotina</taxon>
        <taxon>Agaricomycetes</taxon>
        <taxon>Polyporales</taxon>
        <taxon>Polyporaceae</taxon>
        <taxon>Trametes</taxon>
    </lineage>
</organism>
<dbReference type="EMBL" id="KZ084088">
    <property type="protein sequence ID" value="OSD07293.1"/>
    <property type="molecule type" value="Genomic_DNA"/>
</dbReference>